<keyword evidence="3" id="KW-0813">Transport</keyword>
<keyword evidence="7" id="KW-0175">Coiled coil</keyword>
<keyword evidence="8 10" id="KW-0472">Membrane</keyword>
<dbReference type="CDD" id="cd15862">
    <property type="entry name" value="SNARE_Vti1"/>
    <property type="match status" value="1"/>
</dbReference>
<dbReference type="Gene3D" id="1.20.58.400">
    <property type="entry name" value="t-snare proteins"/>
    <property type="match status" value="1"/>
</dbReference>
<dbReference type="FunFam" id="1.20.5.110:FF:000002">
    <property type="entry name" value="Vesicle transport through interaction with t-SNAREsB"/>
    <property type="match status" value="1"/>
</dbReference>
<feature type="transmembrane region" description="Helical" evidence="10">
    <location>
        <begin position="215"/>
        <end position="236"/>
    </location>
</feature>
<evidence type="ECO:0000256" key="7">
    <source>
        <dbReference type="ARBA" id="ARBA00023054"/>
    </source>
</evidence>
<evidence type="ECO:0000259" key="11">
    <source>
        <dbReference type="Pfam" id="PF05008"/>
    </source>
</evidence>
<feature type="region of interest" description="Disordered" evidence="9">
    <location>
        <begin position="113"/>
        <end position="148"/>
    </location>
</feature>
<evidence type="ECO:0000256" key="5">
    <source>
        <dbReference type="ARBA" id="ARBA00022927"/>
    </source>
</evidence>
<dbReference type="PANTHER" id="PTHR21230">
    <property type="entry name" value="VESICLE TRANSPORT V-SNARE PROTEIN VTI1-RELATED"/>
    <property type="match status" value="1"/>
</dbReference>
<dbReference type="GO" id="GO:0012507">
    <property type="term" value="C:ER to Golgi transport vesicle membrane"/>
    <property type="evidence" value="ECO:0007669"/>
    <property type="project" value="TreeGrafter"/>
</dbReference>
<comment type="caution">
    <text evidence="12">The sequence shown here is derived from an EMBL/GenBank/DDBJ whole genome shotgun (WGS) entry which is preliminary data.</text>
</comment>
<dbReference type="SUPFAM" id="SSF47661">
    <property type="entry name" value="t-snare proteins"/>
    <property type="match status" value="1"/>
</dbReference>
<proteinExistence type="inferred from homology"/>
<feature type="compositionally biased region" description="Gly residues" evidence="9">
    <location>
        <begin position="119"/>
        <end position="130"/>
    </location>
</feature>
<keyword evidence="13" id="KW-1185">Reference proteome</keyword>
<evidence type="ECO:0000256" key="4">
    <source>
        <dbReference type="ARBA" id="ARBA00022692"/>
    </source>
</evidence>
<organism evidence="12 13">
    <name type="scientific">Skeletonema marinoi</name>
    <dbReference type="NCBI Taxonomy" id="267567"/>
    <lineage>
        <taxon>Eukaryota</taxon>
        <taxon>Sar</taxon>
        <taxon>Stramenopiles</taxon>
        <taxon>Ochrophyta</taxon>
        <taxon>Bacillariophyta</taxon>
        <taxon>Coscinodiscophyceae</taxon>
        <taxon>Thalassiosirophycidae</taxon>
        <taxon>Thalassiosirales</taxon>
        <taxon>Skeletonemataceae</taxon>
        <taxon>Skeletonema</taxon>
        <taxon>Skeletonema marinoi-dohrnii complex</taxon>
    </lineage>
</organism>
<dbReference type="InterPro" id="IPR007705">
    <property type="entry name" value="Vesicle_trsprt_v-SNARE_N"/>
</dbReference>
<dbReference type="GO" id="GO:0005794">
    <property type="term" value="C:Golgi apparatus"/>
    <property type="evidence" value="ECO:0007669"/>
    <property type="project" value="TreeGrafter"/>
</dbReference>
<dbReference type="Pfam" id="PF12352">
    <property type="entry name" value="V-SNARE_C"/>
    <property type="match status" value="1"/>
</dbReference>
<dbReference type="GO" id="GO:0000149">
    <property type="term" value="F:SNARE binding"/>
    <property type="evidence" value="ECO:0007669"/>
    <property type="project" value="TreeGrafter"/>
</dbReference>
<dbReference type="GO" id="GO:0006906">
    <property type="term" value="P:vesicle fusion"/>
    <property type="evidence" value="ECO:0007669"/>
    <property type="project" value="TreeGrafter"/>
</dbReference>
<evidence type="ECO:0000256" key="3">
    <source>
        <dbReference type="ARBA" id="ARBA00022448"/>
    </source>
</evidence>
<evidence type="ECO:0000256" key="8">
    <source>
        <dbReference type="ARBA" id="ARBA00023136"/>
    </source>
</evidence>
<evidence type="ECO:0000256" key="2">
    <source>
        <dbReference type="ARBA" id="ARBA00006108"/>
    </source>
</evidence>
<dbReference type="PANTHER" id="PTHR21230:SF84">
    <property type="entry name" value="VESICLE TRANSPORT V-SNARE N-TERMINAL DOMAIN-CONTAINING PROTEIN"/>
    <property type="match status" value="1"/>
</dbReference>
<evidence type="ECO:0000313" key="12">
    <source>
        <dbReference type="EMBL" id="KAK1732814.1"/>
    </source>
</evidence>
<dbReference type="GO" id="GO:0005484">
    <property type="term" value="F:SNAP receptor activity"/>
    <property type="evidence" value="ECO:0007669"/>
    <property type="project" value="TreeGrafter"/>
</dbReference>
<dbReference type="InterPro" id="IPR010989">
    <property type="entry name" value="SNARE"/>
</dbReference>
<accession>A0AAD8XSK9</accession>
<comment type="similarity">
    <text evidence="2">Belongs to the VTI1 family.</text>
</comment>
<dbReference type="AlphaFoldDB" id="A0AAD8XSK9"/>
<keyword evidence="5" id="KW-0653">Protein transport</keyword>
<dbReference type="GO" id="GO:0005789">
    <property type="term" value="C:endoplasmic reticulum membrane"/>
    <property type="evidence" value="ECO:0007669"/>
    <property type="project" value="TreeGrafter"/>
</dbReference>
<dbReference type="EMBL" id="JATAAI010000057">
    <property type="protein sequence ID" value="KAK1732814.1"/>
    <property type="molecule type" value="Genomic_DNA"/>
</dbReference>
<comment type="subcellular location">
    <subcellularLocation>
        <location evidence="1">Membrane</location>
        <topology evidence="1">Single-pass type IV membrane protein</topology>
    </subcellularLocation>
</comment>
<reference evidence="12" key="1">
    <citation type="submission" date="2023-06" db="EMBL/GenBank/DDBJ databases">
        <title>Survivors Of The Sea: Transcriptome response of Skeletonema marinoi to long-term dormancy.</title>
        <authorList>
            <person name="Pinder M.I.M."/>
            <person name="Kourtchenko O."/>
            <person name="Robertson E.K."/>
            <person name="Larsson T."/>
            <person name="Maumus F."/>
            <person name="Osuna-Cruz C.M."/>
            <person name="Vancaester E."/>
            <person name="Stenow R."/>
            <person name="Vandepoele K."/>
            <person name="Ploug H."/>
            <person name="Bruchert V."/>
            <person name="Godhe A."/>
            <person name="Topel M."/>
        </authorList>
    </citation>
    <scope>NUCLEOTIDE SEQUENCE</scope>
    <source>
        <strain evidence="12">R05AC</strain>
    </source>
</reference>
<sequence length="238" mass="26235">MSSSIPFERYDEEFLSLTEQVTSKLRPLDPSTASSTSLPPTAEADVKMAHNLLLQADDLLKQMGLEARGVDDAAVKRDLLAKVRVCKTRLANLRDDYESAKNHIDRSSLGLNEDIELGGRNGSNNSGGGRNRTNGSKERLLSNTDTLQSQSDTLANARSIMAETEGVALEITEELGRHRETISSAHGRVRQVTGMTNRARRIVQSMSRREVQQKLILYGVAGTIVLVFLMLIYGMFKA</sequence>
<dbReference type="Pfam" id="PF05008">
    <property type="entry name" value="V-SNARE"/>
    <property type="match status" value="1"/>
</dbReference>
<dbReference type="Proteomes" id="UP001224775">
    <property type="component" value="Unassembled WGS sequence"/>
</dbReference>
<name>A0AAD8XSK9_9STRA</name>
<feature type="domain" description="Vesicle transport v-SNARE N-terminal" evidence="11">
    <location>
        <begin position="1"/>
        <end position="100"/>
    </location>
</feature>
<keyword evidence="6 10" id="KW-1133">Transmembrane helix</keyword>
<keyword evidence="4 10" id="KW-0812">Transmembrane</keyword>
<dbReference type="Gene3D" id="1.20.5.110">
    <property type="match status" value="1"/>
</dbReference>
<dbReference type="GO" id="GO:0006886">
    <property type="term" value="P:intracellular protein transport"/>
    <property type="evidence" value="ECO:0007669"/>
    <property type="project" value="InterPro"/>
</dbReference>
<evidence type="ECO:0000313" key="13">
    <source>
        <dbReference type="Proteomes" id="UP001224775"/>
    </source>
</evidence>
<dbReference type="SUPFAM" id="SSF58038">
    <property type="entry name" value="SNARE fusion complex"/>
    <property type="match status" value="1"/>
</dbReference>
<dbReference type="GO" id="GO:0031902">
    <property type="term" value="C:late endosome membrane"/>
    <property type="evidence" value="ECO:0007669"/>
    <property type="project" value="TreeGrafter"/>
</dbReference>
<evidence type="ECO:0000256" key="1">
    <source>
        <dbReference type="ARBA" id="ARBA00004211"/>
    </source>
</evidence>
<evidence type="ECO:0000256" key="10">
    <source>
        <dbReference type="SAM" id="Phobius"/>
    </source>
</evidence>
<gene>
    <name evidence="12" type="ORF">QTG54_016526</name>
</gene>
<protein>
    <submittedName>
        <fullName evidence="12">Vesicle transport v-SNARE VTI1 family protein</fullName>
    </submittedName>
</protein>
<dbReference type="InterPro" id="IPR038407">
    <property type="entry name" value="v-SNARE_N_sf"/>
</dbReference>
<evidence type="ECO:0000256" key="9">
    <source>
        <dbReference type="SAM" id="MobiDB-lite"/>
    </source>
</evidence>
<evidence type="ECO:0000256" key="6">
    <source>
        <dbReference type="ARBA" id="ARBA00022989"/>
    </source>
</evidence>
<dbReference type="GO" id="GO:0031201">
    <property type="term" value="C:SNARE complex"/>
    <property type="evidence" value="ECO:0007669"/>
    <property type="project" value="TreeGrafter"/>
</dbReference>